<gene>
    <name evidence="1" type="ORF">AVEN_143474_1</name>
</gene>
<comment type="caution">
    <text evidence="1">The sequence shown here is derived from an EMBL/GenBank/DDBJ whole genome shotgun (WGS) entry which is preliminary data.</text>
</comment>
<name>A0A4Y2VRZ5_ARAVE</name>
<reference evidence="1 2" key="1">
    <citation type="journal article" date="2019" name="Sci. Rep.">
        <title>Orb-weaving spider Araneus ventricosus genome elucidates the spidroin gene catalogue.</title>
        <authorList>
            <person name="Kono N."/>
            <person name="Nakamura H."/>
            <person name="Ohtoshi R."/>
            <person name="Moran D.A.P."/>
            <person name="Shinohara A."/>
            <person name="Yoshida Y."/>
            <person name="Fujiwara M."/>
            <person name="Mori M."/>
            <person name="Tomita M."/>
            <person name="Arakawa K."/>
        </authorList>
    </citation>
    <scope>NUCLEOTIDE SEQUENCE [LARGE SCALE GENOMIC DNA]</scope>
</reference>
<protein>
    <submittedName>
        <fullName evidence="1">Uncharacterized protein</fullName>
    </submittedName>
</protein>
<evidence type="ECO:0000313" key="2">
    <source>
        <dbReference type="Proteomes" id="UP000499080"/>
    </source>
</evidence>
<sequence>MRRTAPGHSAPSPRFHTTLVEVVSSPAADLACNSPTYKADLQRNLISSFEPISPDVGTTYKVHLQWNTMSSYELSGQEVGKFSIGHRGPLLVTELQ</sequence>
<evidence type="ECO:0000313" key="1">
    <source>
        <dbReference type="EMBL" id="GBO27056.1"/>
    </source>
</evidence>
<dbReference type="AlphaFoldDB" id="A0A4Y2VRZ5"/>
<dbReference type="EMBL" id="BGPR01050041">
    <property type="protein sequence ID" value="GBO27056.1"/>
    <property type="molecule type" value="Genomic_DNA"/>
</dbReference>
<organism evidence="1 2">
    <name type="scientific">Araneus ventricosus</name>
    <name type="common">Orbweaver spider</name>
    <name type="synonym">Epeira ventricosa</name>
    <dbReference type="NCBI Taxonomy" id="182803"/>
    <lineage>
        <taxon>Eukaryota</taxon>
        <taxon>Metazoa</taxon>
        <taxon>Ecdysozoa</taxon>
        <taxon>Arthropoda</taxon>
        <taxon>Chelicerata</taxon>
        <taxon>Arachnida</taxon>
        <taxon>Araneae</taxon>
        <taxon>Araneomorphae</taxon>
        <taxon>Entelegynae</taxon>
        <taxon>Araneoidea</taxon>
        <taxon>Araneidae</taxon>
        <taxon>Araneus</taxon>
    </lineage>
</organism>
<keyword evidence="2" id="KW-1185">Reference proteome</keyword>
<dbReference type="Proteomes" id="UP000499080">
    <property type="component" value="Unassembled WGS sequence"/>
</dbReference>
<proteinExistence type="predicted"/>
<accession>A0A4Y2VRZ5</accession>